<dbReference type="Pfam" id="PF12697">
    <property type="entry name" value="Abhydrolase_6"/>
    <property type="match status" value="1"/>
</dbReference>
<name>A0AA51X8C1_9GAMM</name>
<dbReference type="GO" id="GO:0052689">
    <property type="term" value="F:carboxylic ester hydrolase activity"/>
    <property type="evidence" value="ECO:0007669"/>
    <property type="project" value="UniProtKB-ARBA"/>
</dbReference>
<feature type="domain" description="AB hydrolase-1" evidence="3">
    <location>
        <begin position="89"/>
        <end position="297"/>
    </location>
</feature>
<sequence>MANVFRLKVISLSVLLLLLLLPGCARTVQSVGIQYLSVPSAKNTPEFVAQIWYPTEHGTVKKYGESRIRPGYFAIPDGDYANQAPASLIVLVHGSGGSADSMAWLATEFAKRGSIVVAADHPASSGGDPERASLLNVWTQPEDIHRLLDVVINSPWGPRINQKNIAVVGFSLGGTSSILVAGGQLQLQRFPEFCNSNNDGACTAFSHHFKNFDDDFYNRANGKFLDSRISAAVAIAPGFTESLVIESVESLPTPLLLLSGGMDQQLPPSTHVYPIRDYLPEHSRYVEIENAQHFSFLPLCGDGAIEVLSETKEEFVCQEFGSKTREEIHYATFFEIANFLQSKGFDIDF</sequence>
<dbReference type="EMBL" id="CP133548">
    <property type="protein sequence ID" value="WMS88779.1"/>
    <property type="molecule type" value="Genomic_DNA"/>
</dbReference>
<comment type="similarity">
    <text evidence="2">Belongs to the AB hydrolase superfamily. FUS2 hydrolase family.</text>
</comment>
<proteinExistence type="inferred from homology"/>
<evidence type="ECO:0000256" key="1">
    <source>
        <dbReference type="ARBA" id="ARBA00022801"/>
    </source>
</evidence>
<protein>
    <submittedName>
        <fullName evidence="4">Alpha/beta fold hydrolase</fullName>
    </submittedName>
</protein>
<evidence type="ECO:0000259" key="3">
    <source>
        <dbReference type="Pfam" id="PF12697"/>
    </source>
</evidence>
<dbReference type="SUPFAM" id="SSF53474">
    <property type="entry name" value="alpha/beta-Hydrolases"/>
    <property type="match status" value="1"/>
</dbReference>
<keyword evidence="5" id="KW-1185">Reference proteome</keyword>
<dbReference type="KEGG" id="plei:Q9312_07635"/>
<dbReference type="RefSeq" id="WP_309204002.1">
    <property type="nucleotide sequence ID" value="NZ_CP133548.1"/>
</dbReference>
<dbReference type="AlphaFoldDB" id="A0AA51X8C1"/>
<dbReference type="Gene3D" id="3.40.50.1820">
    <property type="entry name" value="alpha/beta hydrolase"/>
    <property type="match status" value="1"/>
</dbReference>
<evidence type="ECO:0000256" key="2">
    <source>
        <dbReference type="ARBA" id="ARBA00038115"/>
    </source>
</evidence>
<dbReference type="InterPro" id="IPR029058">
    <property type="entry name" value="AB_hydrolase_fold"/>
</dbReference>
<dbReference type="PIRSF" id="PIRSF031982">
    <property type="entry name" value="UCP031982_abhydr"/>
    <property type="match status" value="1"/>
</dbReference>
<gene>
    <name evidence="4" type="ORF">Q9312_07635</name>
</gene>
<dbReference type="InterPro" id="IPR000073">
    <property type="entry name" value="AB_hydrolase_1"/>
</dbReference>
<evidence type="ECO:0000313" key="4">
    <source>
        <dbReference type="EMBL" id="WMS88779.1"/>
    </source>
</evidence>
<dbReference type="InterPro" id="IPR050261">
    <property type="entry name" value="FrsA_esterase"/>
</dbReference>
<organism evidence="4 5">
    <name type="scientific">Pleionea litopenaei</name>
    <dbReference type="NCBI Taxonomy" id="3070815"/>
    <lineage>
        <taxon>Bacteria</taxon>
        <taxon>Pseudomonadati</taxon>
        <taxon>Pseudomonadota</taxon>
        <taxon>Gammaproteobacteria</taxon>
        <taxon>Oceanospirillales</taxon>
        <taxon>Pleioneaceae</taxon>
        <taxon>Pleionea</taxon>
    </lineage>
</organism>
<dbReference type="Proteomes" id="UP001239782">
    <property type="component" value="Chromosome"/>
</dbReference>
<keyword evidence="1 4" id="KW-0378">Hydrolase</keyword>
<dbReference type="PANTHER" id="PTHR22946">
    <property type="entry name" value="DIENELACTONE HYDROLASE DOMAIN-CONTAINING PROTEIN-RELATED"/>
    <property type="match status" value="1"/>
</dbReference>
<reference evidence="4 5" key="1">
    <citation type="submission" date="2023-08" db="EMBL/GenBank/DDBJ databases">
        <title>Pleionea litopenaei sp. nov., isolated from stomach of juvenile Litopenaeus vannamei.</title>
        <authorList>
            <person name="Rho A.M."/>
            <person name="Hwang C.Y."/>
        </authorList>
    </citation>
    <scope>NUCLEOTIDE SEQUENCE [LARGE SCALE GENOMIC DNA]</scope>
    <source>
        <strain evidence="4 5">HL-JVS1</strain>
    </source>
</reference>
<accession>A0AA51X8C1</accession>
<dbReference type="PANTHER" id="PTHR22946:SF9">
    <property type="entry name" value="POLYKETIDE TRANSFERASE AF380"/>
    <property type="match status" value="1"/>
</dbReference>
<evidence type="ECO:0000313" key="5">
    <source>
        <dbReference type="Proteomes" id="UP001239782"/>
    </source>
</evidence>
<dbReference type="InterPro" id="IPR016986">
    <property type="entry name" value="UCP031982_abhydr"/>
</dbReference>